<evidence type="ECO:0000313" key="2">
    <source>
        <dbReference type="Proteomes" id="UP000041254"/>
    </source>
</evidence>
<gene>
    <name evidence="1" type="ORF">Vbra_4671</name>
</gene>
<dbReference type="VEuPathDB" id="CryptoDB:Vbra_4671"/>
<name>A0A0G4EAP3_VITBC</name>
<dbReference type="Proteomes" id="UP000041254">
    <property type="component" value="Unassembled WGS sequence"/>
</dbReference>
<sequence length="199" mass="22139">MGWRFGGCRFGGFVDVSRFRGVKGIEKGEVKTLSQLIDWWKERAASMSMPRQLGDGFVSYLVKPTNPQFEGFDFFVFVERDGRLSHSWGYQVKEATTEPSDEATATIKKALKGVANLSDSTHGIEIAVVWLQGDSSSSPKGQEREDKIGSIEGWPFYHPSPRTVQLFLGTSLAETCPFKLLDASSSCLTREESVERVSD</sequence>
<organism evidence="1 2">
    <name type="scientific">Vitrella brassicaformis (strain CCMP3155)</name>
    <dbReference type="NCBI Taxonomy" id="1169540"/>
    <lineage>
        <taxon>Eukaryota</taxon>
        <taxon>Sar</taxon>
        <taxon>Alveolata</taxon>
        <taxon>Colpodellida</taxon>
        <taxon>Vitrellaceae</taxon>
        <taxon>Vitrella</taxon>
    </lineage>
</organism>
<evidence type="ECO:0000313" key="1">
    <source>
        <dbReference type="EMBL" id="CEL92506.1"/>
    </source>
</evidence>
<dbReference type="InParanoid" id="A0A0G4EAP3"/>
<dbReference type="EMBL" id="CDMY01000086">
    <property type="protein sequence ID" value="CEL92506.1"/>
    <property type="molecule type" value="Genomic_DNA"/>
</dbReference>
<dbReference type="PhylomeDB" id="A0A0G4EAP3"/>
<reference evidence="1 2" key="1">
    <citation type="submission" date="2014-11" db="EMBL/GenBank/DDBJ databases">
        <authorList>
            <person name="Zhu J."/>
            <person name="Qi W."/>
            <person name="Song R."/>
        </authorList>
    </citation>
    <scope>NUCLEOTIDE SEQUENCE [LARGE SCALE GENOMIC DNA]</scope>
</reference>
<proteinExistence type="predicted"/>
<accession>A0A0G4EAP3</accession>
<dbReference type="AlphaFoldDB" id="A0A0G4EAP3"/>
<keyword evidence="2" id="KW-1185">Reference proteome</keyword>
<protein>
    <submittedName>
        <fullName evidence="1">Uncharacterized protein</fullName>
    </submittedName>
</protein>